<keyword evidence="3" id="KW-0732">Signal</keyword>
<dbReference type="PANTHER" id="PTHR37236:SF1">
    <property type="entry name" value="AUXIN-BINDING PROTEIN 1"/>
    <property type="match status" value="1"/>
</dbReference>
<dbReference type="GO" id="GO:0009734">
    <property type="term" value="P:auxin-activated signaling pathway"/>
    <property type="evidence" value="ECO:0007669"/>
    <property type="project" value="UniProtKB-KW"/>
</dbReference>
<comment type="subcellular location">
    <subcellularLocation>
        <location evidence="1">Endoplasmic reticulum lumen</location>
    </subcellularLocation>
</comment>
<keyword evidence="5" id="KW-0862">Zinc</keyword>
<dbReference type="GO" id="GO:0009826">
    <property type="term" value="P:unidimensional cell growth"/>
    <property type="evidence" value="ECO:0007669"/>
    <property type="project" value="TreeGrafter"/>
</dbReference>
<dbReference type="AlphaFoldDB" id="A0A4S3KAM1"/>
<keyword evidence="2" id="KW-0479">Metal-binding</keyword>
<keyword evidence="8" id="KW-0927">Auxin signaling pathway</keyword>
<evidence type="ECO:0000313" key="9">
    <source>
        <dbReference type="EMBL" id="TDU32478.1"/>
    </source>
</evidence>
<dbReference type="InterPro" id="IPR014710">
    <property type="entry name" value="RmlC-like_jellyroll"/>
</dbReference>
<gene>
    <name evidence="9" type="ORF">DFR24_1875</name>
</gene>
<evidence type="ECO:0000256" key="1">
    <source>
        <dbReference type="ARBA" id="ARBA00004319"/>
    </source>
</evidence>
<dbReference type="GO" id="GO:0016853">
    <property type="term" value="F:isomerase activity"/>
    <property type="evidence" value="ECO:0007669"/>
    <property type="project" value="UniProtKB-KW"/>
</dbReference>
<dbReference type="PANTHER" id="PTHR37236">
    <property type="entry name" value="AUXIN-BINDING PROTEIN 1"/>
    <property type="match status" value="1"/>
</dbReference>
<dbReference type="GO" id="GO:0032877">
    <property type="term" value="P:positive regulation of DNA endoreduplication"/>
    <property type="evidence" value="ECO:0007669"/>
    <property type="project" value="TreeGrafter"/>
</dbReference>
<sequence length="125" mass="13177">MNVTEQSAPVATPIPGIDHATWAGEAQGLKGLSVWRQSIAAGAATPPHRHDCDEVVLCHAGEGEVHSEGRVLRFGANTTLTLPAGPVHQIFSVGSVALELTGVFAQTPVKAWLPDGNLLELPWRS</sequence>
<keyword evidence="7" id="KW-0325">Glycoprotein</keyword>
<dbReference type="RefSeq" id="WP_133880970.1">
    <property type="nucleotide sequence ID" value="NZ_MWIN01000001.1"/>
</dbReference>
<dbReference type="OrthoDB" id="191551at2"/>
<protein>
    <submittedName>
        <fullName evidence="9">Mannose-6-phosphate isomerase-like protein (Cupin superfamily)</fullName>
    </submittedName>
</protein>
<proteinExistence type="predicted"/>
<dbReference type="GO" id="GO:0045793">
    <property type="term" value="P:positive regulation of cell size"/>
    <property type="evidence" value="ECO:0007669"/>
    <property type="project" value="TreeGrafter"/>
</dbReference>
<keyword evidence="10" id="KW-1185">Reference proteome</keyword>
<reference evidence="9 10" key="1">
    <citation type="submission" date="2019-03" db="EMBL/GenBank/DDBJ databases">
        <title>Genomic Encyclopedia of Type Strains, Phase IV (KMG-IV): sequencing the most valuable type-strain genomes for metagenomic binning, comparative biology and taxonomic classification.</title>
        <authorList>
            <person name="Goeker M."/>
        </authorList>
    </citation>
    <scope>NUCLEOTIDE SEQUENCE [LARGE SCALE GENOMIC DNA]</scope>
    <source>
        <strain evidence="9 10">DSM 26377</strain>
    </source>
</reference>
<evidence type="ECO:0000256" key="5">
    <source>
        <dbReference type="ARBA" id="ARBA00022833"/>
    </source>
</evidence>
<dbReference type="GO" id="GO:0051781">
    <property type="term" value="P:positive regulation of cell division"/>
    <property type="evidence" value="ECO:0007669"/>
    <property type="project" value="TreeGrafter"/>
</dbReference>
<dbReference type="EMBL" id="SOBT01000008">
    <property type="protein sequence ID" value="TDU32478.1"/>
    <property type="molecule type" value="Genomic_DNA"/>
</dbReference>
<dbReference type="Gene3D" id="2.60.120.10">
    <property type="entry name" value="Jelly Rolls"/>
    <property type="match status" value="1"/>
</dbReference>
<evidence type="ECO:0000256" key="2">
    <source>
        <dbReference type="ARBA" id="ARBA00022723"/>
    </source>
</evidence>
<dbReference type="SUPFAM" id="SSF51182">
    <property type="entry name" value="RmlC-like cupins"/>
    <property type="match status" value="1"/>
</dbReference>
<dbReference type="GO" id="GO:0010011">
    <property type="term" value="F:auxin binding"/>
    <property type="evidence" value="ECO:0007669"/>
    <property type="project" value="InterPro"/>
</dbReference>
<dbReference type="GO" id="GO:0046872">
    <property type="term" value="F:metal ion binding"/>
    <property type="evidence" value="ECO:0007669"/>
    <property type="project" value="UniProtKB-KW"/>
</dbReference>
<dbReference type="Proteomes" id="UP000295341">
    <property type="component" value="Unassembled WGS sequence"/>
</dbReference>
<accession>A0A4S3KAM1</accession>
<dbReference type="InterPro" id="IPR000526">
    <property type="entry name" value="Auxin-bd"/>
</dbReference>
<dbReference type="Pfam" id="PF02041">
    <property type="entry name" value="Auxin_BP"/>
    <property type="match status" value="1"/>
</dbReference>
<evidence type="ECO:0000256" key="3">
    <source>
        <dbReference type="ARBA" id="ARBA00022729"/>
    </source>
</evidence>
<keyword evidence="4" id="KW-0256">Endoplasmic reticulum</keyword>
<comment type="caution">
    <text evidence="9">The sequence shown here is derived from an EMBL/GenBank/DDBJ whole genome shotgun (WGS) entry which is preliminary data.</text>
</comment>
<organism evidence="9 10">
    <name type="scientific">Panacagrimonas perspica</name>
    <dbReference type="NCBI Taxonomy" id="381431"/>
    <lineage>
        <taxon>Bacteria</taxon>
        <taxon>Pseudomonadati</taxon>
        <taxon>Pseudomonadota</taxon>
        <taxon>Gammaproteobacteria</taxon>
        <taxon>Nevskiales</taxon>
        <taxon>Nevskiaceae</taxon>
        <taxon>Panacagrimonas</taxon>
    </lineage>
</organism>
<evidence type="ECO:0000256" key="7">
    <source>
        <dbReference type="ARBA" id="ARBA00023180"/>
    </source>
</evidence>
<dbReference type="InterPro" id="IPR011051">
    <property type="entry name" value="RmlC_Cupin_sf"/>
</dbReference>
<evidence type="ECO:0000256" key="4">
    <source>
        <dbReference type="ARBA" id="ARBA00022824"/>
    </source>
</evidence>
<keyword evidence="6" id="KW-0675">Receptor</keyword>
<evidence type="ECO:0000256" key="6">
    <source>
        <dbReference type="ARBA" id="ARBA00023170"/>
    </source>
</evidence>
<name>A0A4S3KAM1_9GAMM</name>
<evidence type="ECO:0000313" key="10">
    <source>
        <dbReference type="Proteomes" id="UP000295341"/>
    </source>
</evidence>
<keyword evidence="9" id="KW-0413">Isomerase</keyword>
<evidence type="ECO:0000256" key="8">
    <source>
        <dbReference type="ARBA" id="ARBA00023294"/>
    </source>
</evidence>